<feature type="domain" description="HAMP" evidence="7">
    <location>
        <begin position="317"/>
        <end position="370"/>
    </location>
</feature>
<dbReference type="PANTHER" id="PTHR32089">
    <property type="entry name" value="METHYL-ACCEPTING CHEMOTAXIS PROTEIN MCPB"/>
    <property type="match status" value="1"/>
</dbReference>
<comment type="similarity">
    <text evidence="2">Belongs to the methyl-accepting chemotaxis (MCP) protein family.</text>
</comment>
<dbReference type="InterPro" id="IPR004089">
    <property type="entry name" value="MCPsignal_dom"/>
</dbReference>
<evidence type="ECO:0000256" key="2">
    <source>
        <dbReference type="ARBA" id="ARBA00029447"/>
    </source>
</evidence>
<dbReference type="Gene3D" id="1.10.287.950">
    <property type="entry name" value="Methyl-accepting chemotaxis protein"/>
    <property type="match status" value="1"/>
</dbReference>
<dbReference type="AlphaFoldDB" id="A0A509EI25"/>
<dbReference type="PANTHER" id="PTHR32089:SF112">
    <property type="entry name" value="LYSOZYME-LIKE PROTEIN-RELATED"/>
    <property type="match status" value="1"/>
</dbReference>
<name>A0A509EI25_9HYPH</name>
<keyword evidence="9" id="KW-1185">Reference proteome</keyword>
<evidence type="ECO:0000259" key="7">
    <source>
        <dbReference type="PROSITE" id="PS50885"/>
    </source>
</evidence>
<keyword evidence="5" id="KW-0472">Membrane</keyword>
<dbReference type="PROSITE" id="PS50111">
    <property type="entry name" value="CHEMOTAXIS_TRANSDUC_2"/>
    <property type="match status" value="1"/>
</dbReference>
<evidence type="ECO:0000259" key="6">
    <source>
        <dbReference type="PROSITE" id="PS50111"/>
    </source>
</evidence>
<dbReference type="InterPro" id="IPR032255">
    <property type="entry name" value="HBM"/>
</dbReference>
<evidence type="ECO:0000256" key="5">
    <source>
        <dbReference type="SAM" id="Phobius"/>
    </source>
</evidence>
<dbReference type="Pfam" id="PF00015">
    <property type="entry name" value="MCPsignal"/>
    <property type="match status" value="1"/>
</dbReference>
<dbReference type="GO" id="GO:0007165">
    <property type="term" value="P:signal transduction"/>
    <property type="evidence" value="ECO:0007669"/>
    <property type="project" value="UniProtKB-KW"/>
</dbReference>
<keyword evidence="5" id="KW-1133">Transmembrane helix</keyword>
<evidence type="ECO:0000313" key="9">
    <source>
        <dbReference type="Proteomes" id="UP000410984"/>
    </source>
</evidence>
<gene>
    <name evidence="8" type="primary">mcp4_8</name>
    <name evidence="8" type="ORF">MET9862_03647</name>
</gene>
<accession>A0A509EI25</accession>
<feature type="region of interest" description="Disordered" evidence="4">
    <location>
        <begin position="671"/>
        <end position="691"/>
    </location>
</feature>
<dbReference type="SMART" id="SM01358">
    <property type="entry name" value="HBM"/>
    <property type="match status" value="1"/>
</dbReference>
<feature type="transmembrane region" description="Helical" evidence="5">
    <location>
        <begin position="296"/>
        <end position="316"/>
    </location>
</feature>
<keyword evidence="1 3" id="KW-0807">Transducer</keyword>
<dbReference type="SMART" id="SM00283">
    <property type="entry name" value="MA"/>
    <property type="match status" value="1"/>
</dbReference>
<dbReference type="Proteomes" id="UP000410984">
    <property type="component" value="Unassembled WGS sequence"/>
</dbReference>
<organism evidence="8 9">
    <name type="scientific">Methylobacterium symbioticum</name>
    <dbReference type="NCBI Taxonomy" id="2584084"/>
    <lineage>
        <taxon>Bacteria</taxon>
        <taxon>Pseudomonadati</taxon>
        <taxon>Pseudomonadota</taxon>
        <taxon>Alphaproteobacteria</taxon>
        <taxon>Hyphomicrobiales</taxon>
        <taxon>Methylobacteriaceae</taxon>
        <taxon>Methylobacterium</taxon>
    </lineage>
</organism>
<feature type="transmembrane region" description="Helical" evidence="5">
    <location>
        <begin position="20"/>
        <end position="43"/>
    </location>
</feature>
<proteinExistence type="inferred from homology"/>
<evidence type="ECO:0000256" key="1">
    <source>
        <dbReference type="ARBA" id="ARBA00023224"/>
    </source>
</evidence>
<dbReference type="OrthoDB" id="3289104at2"/>
<reference evidence="8 9" key="1">
    <citation type="submission" date="2019-06" db="EMBL/GenBank/DDBJ databases">
        <authorList>
            <person name="Rodrigo-Torres L."/>
            <person name="Arahal R. D."/>
            <person name="Lucena T."/>
        </authorList>
    </citation>
    <scope>NUCLEOTIDE SEQUENCE [LARGE SCALE GENOMIC DNA]</scope>
    <source>
        <strain evidence="8 9">SB0023/3</strain>
    </source>
</reference>
<dbReference type="GO" id="GO:0016020">
    <property type="term" value="C:membrane"/>
    <property type="evidence" value="ECO:0007669"/>
    <property type="project" value="InterPro"/>
</dbReference>
<keyword evidence="5" id="KW-0812">Transmembrane</keyword>
<protein>
    <submittedName>
        <fullName evidence="8">Methyl-accepting chemotaxis protein 4</fullName>
    </submittedName>
</protein>
<sequence>MPRVPKIRLRIRPALRLPRFGLRAQILGVGVSGVLILGLISAVGAHIQERLQREADASTVLKTHAGDVAALILKARQVETEFLLRRRPNLIAVRDELMKAALDHLGTIEQATAGLPPEDPLHGAEAIRAGLNLYATRFQNVAAAQRTLGFTEKDGVQGALREAVHAVETRLADLDAPRLSILMLMMRRHEKDFMLRGDETYGDALRDRVAEFLPILADASMPSAVKAEIKGLIEAYERRFLAYLVGASSLKEEADDLASIYGRLDPTVTQVEAAADARYRAAQAEILASRRWFAGLMWWTIALTVLCTVAVSIWVGQRTAQPLRLMARMMERLAGGDLGVPIPALRRKDEIGSMAKAVLVFRDNAQERDRLEREAEIAAAEKRARTRAVEAHLAAFERAMGEVVATVARSTGEMGGMAEALNAISTQTASEAKAASGISHDARLHVAAVAAATRQLTDSIAEIARQIEGMTRTVQQGSALAARTTAQVRELAATGERIGTVVATVQAIAAQTNLLALNATIEAARAGEAGRGFSVVAAEVKELAGQTGRATEEIIASVAEIQEGTRRAVGANAEVSELMAAIHAAATRVSAAVEEQDVATGEIARGIEQAAGGTDQLAGKVAGVGRTAGDTDGAATALLQVSRAMQAQSVEIETQVAAFLLALRQGVLDRTAGRDHPESGPTPGGVAIRAA</sequence>
<evidence type="ECO:0000313" key="8">
    <source>
        <dbReference type="EMBL" id="VUD73035.1"/>
    </source>
</evidence>
<dbReference type="SMART" id="SM00304">
    <property type="entry name" value="HAMP"/>
    <property type="match status" value="1"/>
</dbReference>
<evidence type="ECO:0000256" key="4">
    <source>
        <dbReference type="SAM" id="MobiDB-lite"/>
    </source>
</evidence>
<dbReference type="CDD" id="cd06225">
    <property type="entry name" value="HAMP"/>
    <property type="match status" value="1"/>
</dbReference>
<dbReference type="InterPro" id="IPR003660">
    <property type="entry name" value="HAMP_dom"/>
</dbReference>
<dbReference type="RefSeq" id="WP_142584303.1">
    <property type="nucleotide sequence ID" value="NZ_CABFPH010000057.1"/>
</dbReference>
<dbReference type="PROSITE" id="PS50885">
    <property type="entry name" value="HAMP"/>
    <property type="match status" value="1"/>
</dbReference>
<dbReference type="EMBL" id="CABFPH010000057">
    <property type="protein sequence ID" value="VUD73035.1"/>
    <property type="molecule type" value="Genomic_DNA"/>
</dbReference>
<evidence type="ECO:0000256" key="3">
    <source>
        <dbReference type="PROSITE-ProRule" id="PRU00284"/>
    </source>
</evidence>
<dbReference type="Gene3D" id="6.10.340.10">
    <property type="match status" value="1"/>
</dbReference>
<dbReference type="SUPFAM" id="SSF58104">
    <property type="entry name" value="Methyl-accepting chemotaxis protein (MCP) signaling domain"/>
    <property type="match status" value="1"/>
</dbReference>
<feature type="domain" description="Methyl-accepting transducer" evidence="6">
    <location>
        <begin position="410"/>
        <end position="632"/>
    </location>
</feature>
<dbReference type="Pfam" id="PF00672">
    <property type="entry name" value="HAMP"/>
    <property type="match status" value="1"/>
</dbReference>